<dbReference type="KEGG" id="tasa:A1Q1_06033"/>
<dbReference type="InterPro" id="IPR036167">
    <property type="entry name" value="tRNA_intron_Endo_cat-like_sf"/>
</dbReference>
<evidence type="ECO:0000259" key="9">
    <source>
        <dbReference type="Pfam" id="PF01974"/>
    </source>
</evidence>
<evidence type="ECO:0000256" key="4">
    <source>
        <dbReference type="ARBA" id="ARBA00023239"/>
    </source>
</evidence>
<dbReference type="CDD" id="cd22363">
    <property type="entry name" value="tRNA-intron_lyase_C"/>
    <property type="match status" value="1"/>
</dbReference>
<dbReference type="PIRSF" id="PIRSF011789">
    <property type="entry name" value="tRNA_splic_SEN2"/>
    <property type="match status" value="1"/>
</dbReference>
<dbReference type="AlphaFoldDB" id="J6ES91"/>
<evidence type="ECO:0000256" key="1">
    <source>
        <dbReference type="ARBA" id="ARBA00008078"/>
    </source>
</evidence>
<comment type="caution">
    <text evidence="10">The sequence shown here is derived from an EMBL/GenBank/DDBJ whole genome shotgun (WGS) entry which is preliminary data.</text>
</comment>
<dbReference type="PANTHER" id="PTHR21227:SF0">
    <property type="entry name" value="TRNA-SPLICING ENDONUCLEASE SUBUNIT SEN2"/>
    <property type="match status" value="1"/>
</dbReference>
<comment type="similarity">
    <text evidence="1">Belongs to the tRNA-intron endonuclease family.</text>
</comment>
<dbReference type="InterPro" id="IPR006677">
    <property type="entry name" value="tRNA_intron_Endonuc_cat-like"/>
</dbReference>
<keyword evidence="10" id="KW-0255">Endonuclease</keyword>
<dbReference type="Pfam" id="PF01974">
    <property type="entry name" value="tRNA_int_endo"/>
    <property type="match status" value="1"/>
</dbReference>
<dbReference type="VEuPathDB" id="FungiDB:A1Q1_06033"/>
<dbReference type="GO" id="GO:0000213">
    <property type="term" value="F:tRNA-intron lyase activity"/>
    <property type="evidence" value="ECO:0007669"/>
    <property type="project" value="UniProtKB-EC"/>
</dbReference>
<evidence type="ECO:0000256" key="3">
    <source>
        <dbReference type="ARBA" id="ARBA00022694"/>
    </source>
</evidence>
<protein>
    <recommendedName>
        <fullName evidence="2">tRNA-intron lyase</fullName>
        <ecNumber evidence="2">4.6.1.16</ecNumber>
    </recommendedName>
    <alternativeName>
        <fullName evidence="5">tRNA-intron endonuclease Sen2</fullName>
    </alternativeName>
</protein>
<feature type="compositionally biased region" description="Basic and acidic residues" evidence="8">
    <location>
        <begin position="284"/>
        <end position="296"/>
    </location>
</feature>
<feature type="compositionally biased region" description="Basic and acidic residues" evidence="8">
    <location>
        <begin position="381"/>
        <end position="395"/>
    </location>
</feature>
<dbReference type="Gene3D" id="3.40.1350.10">
    <property type="match status" value="1"/>
</dbReference>
<dbReference type="GeneID" id="25989545"/>
<keyword evidence="3" id="KW-0819">tRNA processing</keyword>
<dbReference type="Proteomes" id="UP000002748">
    <property type="component" value="Unassembled WGS sequence"/>
</dbReference>
<dbReference type="FunFam" id="3.40.1350.10:FF:000007">
    <property type="entry name" value="tRNA-splicing endonuclease subunit Sen2"/>
    <property type="match status" value="1"/>
</dbReference>
<organism evidence="10 11">
    <name type="scientific">Trichosporon asahii var. asahii (strain ATCC 90039 / CBS 2479 / JCM 2466 / KCTC 7840 / NBRC 103889/ NCYC 2677 / UAMH 7654)</name>
    <name type="common">Yeast</name>
    <dbReference type="NCBI Taxonomy" id="1186058"/>
    <lineage>
        <taxon>Eukaryota</taxon>
        <taxon>Fungi</taxon>
        <taxon>Dikarya</taxon>
        <taxon>Basidiomycota</taxon>
        <taxon>Agaricomycotina</taxon>
        <taxon>Tremellomycetes</taxon>
        <taxon>Trichosporonales</taxon>
        <taxon>Trichosporonaceae</taxon>
        <taxon>Trichosporon</taxon>
    </lineage>
</organism>
<evidence type="ECO:0000256" key="5">
    <source>
        <dbReference type="ARBA" id="ARBA00032432"/>
    </source>
</evidence>
<feature type="compositionally biased region" description="Basic residues" evidence="8">
    <location>
        <begin position="325"/>
        <end position="335"/>
    </location>
</feature>
<evidence type="ECO:0000256" key="8">
    <source>
        <dbReference type="SAM" id="MobiDB-lite"/>
    </source>
</evidence>
<feature type="compositionally biased region" description="Low complexity" evidence="8">
    <location>
        <begin position="336"/>
        <end position="371"/>
    </location>
</feature>
<evidence type="ECO:0000256" key="6">
    <source>
        <dbReference type="ARBA" id="ARBA00034031"/>
    </source>
</evidence>
<accession>J6ES91</accession>
<dbReference type="InterPro" id="IPR016589">
    <property type="entry name" value="tRNA_splic_SEN2"/>
</dbReference>
<dbReference type="PANTHER" id="PTHR21227">
    <property type="entry name" value="TRNA-SPLICING ENDONUCLEASE SUBUNIT SEN2"/>
    <property type="match status" value="1"/>
</dbReference>
<evidence type="ECO:0000256" key="7">
    <source>
        <dbReference type="PIRSR" id="PIRSR011789-1"/>
    </source>
</evidence>
<feature type="active site" evidence="7">
    <location>
        <position position="509"/>
    </location>
</feature>
<feature type="active site" evidence="7">
    <location>
        <position position="558"/>
    </location>
</feature>
<sequence>MHYSSIVRRQRAQRAAWSSVLPPTCSPDTHRSDFSRPATTIYALRNPLQVWSPNNILDPGDHLASILRQGDSIPALHSATTPRRTPSNVGAMSIPASVPAPVGPGGFQSKGRARAAANNKKYGTPLPILLPESPLYAAALASPPPNSTVVRLGLFTSARAIVPTVIGVLDRDTQSVFVSDPEDMRLLFERGFFGKGSLSRSEPSWRDGRRELLKGGNAANAEKIREQRRKERKQFKIDRAAAMKEAAIKAEAVVAAKKAAGETPRPGTPKLDTPTEEKDEEGGDGEKEGKEVKEGQEAEGDDLDVNALTPQTFLVRPTRPDANRNRGKKAFRRKPNAPTTPGGAGPSTSGTPGTATPAKAAEVAAAEQAGPTEEELAAQAAEKEAEAQRRAEERAKDAALTETVAELVDEREHLQLSYPEALFLASIGVLKIHDPEENAMVPSGREVTALLTPLPGVPGTINTEILPDDPLLVQYAVYAHFRALGWCVRSGIKFCVDWLLYRRGPVFSHSAFSILVVPVYMNNEDRDQSPHASTDWYAERQSWKWINTVMRVNSLVMKTVVVAYVTIPSRETFRTYGGDLSRIMGQFSVREVSLMRFSPARRRD</sequence>
<dbReference type="InterPro" id="IPR011856">
    <property type="entry name" value="tRNA_endonuc-like_dom_sf"/>
</dbReference>
<dbReference type="EMBL" id="ALBS01000324">
    <property type="protein sequence ID" value="EJT45587.1"/>
    <property type="molecule type" value="Genomic_DNA"/>
</dbReference>
<proteinExistence type="inferred from homology"/>
<dbReference type="SUPFAM" id="SSF53032">
    <property type="entry name" value="tRNA-intron endonuclease catalytic domain-like"/>
    <property type="match status" value="1"/>
</dbReference>
<keyword evidence="10" id="KW-0378">Hydrolase</keyword>
<dbReference type="GO" id="GO:0000214">
    <property type="term" value="C:tRNA-intron endonuclease complex"/>
    <property type="evidence" value="ECO:0007669"/>
    <property type="project" value="InterPro"/>
</dbReference>
<comment type="catalytic activity">
    <reaction evidence="6">
        <text>pretRNA = a 3'-half-tRNA molecule with a 5'-OH end + a 5'-half-tRNA molecule with a 2',3'-cyclic phosphate end + an intron with a 2',3'-cyclic phosphate and a 5'-hydroxyl terminus.</text>
        <dbReference type="EC" id="4.6.1.16"/>
    </reaction>
</comment>
<dbReference type="HOGENOM" id="CLU_012847_2_0_1"/>
<dbReference type="RefSeq" id="XP_014176717.1">
    <property type="nucleotide sequence ID" value="XM_014321242.1"/>
</dbReference>
<dbReference type="EC" id="4.6.1.16" evidence="2"/>
<evidence type="ECO:0000313" key="11">
    <source>
        <dbReference type="Proteomes" id="UP000002748"/>
    </source>
</evidence>
<keyword evidence="10" id="KW-0540">Nuclease</keyword>
<keyword evidence="4" id="KW-0456">Lyase</keyword>
<dbReference type="GO" id="GO:0005737">
    <property type="term" value="C:cytoplasm"/>
    <property type="evidence" value="ECO:0007669"/>
    <property type="project" value="TreeGrafter"/>
</dbReference>
<dbReference type="GO" id="GO:0003676">
    <property type="term" value="F:nucleic acid binding"/>
    <property type="evidence" value="ECO:0007669"/>
    <property type="project" value="InterPro"/>
</dbReference>
<feature type="domain" description="tRNA intron endonuclease catalytic" evidence="9">
    <location>
        <begin position="473"/>
        <end position="565"/>
    </location>
</feature>
<name>J6ES91_TRIAS</name>
<reference evidence="10 11" key="1">
    <citation type="journal article" date="2012" name="Eukaryot. Cell">
        <title>Draft genome sequence of CBS 2479, the standard type strain of Trichosporon asahii.</title>
        <authorList>
            <person name="Yang R.Y."/>
            <person name="Li H.T."/>
            <person name="Zhu H."/>
            <person name="Zhou G.P."/>
            <person name="Wang M."/>
            <person name="Wang L."/>
        </authorList>
    </citation>
    <scope>NUCLEOTIDE SEQUENCE [LARGE SCALE GENOMIC DNA]</scope>
    <source>
        <strain evidence="11">ATCC 90039 / CBS 2479 / JCM 2466 / KCTC 7840 / NCYC 2677 / UAMH 7654</strain>
    </source>
</reference>
<dbReference type="OrthoDB" id="10249562at2759"/>
<evidence type="ECO:0000313" key="10">
    <source>
        <dbReference type="EMBL" id="EJT45587.1"/>
    </source>
</evidence>
<gene>
    <name evidence="10" type="ORF">A1Q1_06033</name>
</gene>
<feature type="active site" evidence="7">
    <location>
        <position position="501"/>
    </location>
</feature>
<feature type="region of interest" description="Disordered" evidence="8">
    <location>
        <begin position="257"/>
        <end position="395"/>
    </location>
</feature>
<dbReference type="GO" id="GO:0000379">
    <property type="term" value="P:tRNA-type intron splice site recognition and cleavage"/>
    <property type="evidence" value="ECO:0007669"/>
    <property type="project" value="TreeGrafter"/>
</dbReference>
<dbReference type="InterPro" id="IPR006676">
    <property type="entry name" value="tRNA_splic"/>
</dbReference>
<evidence type="ECO:0000256" key="2">
    <source>
        <dbReference type="ARBA" id="ARBA00012573"/>
    </source>
</evidence>